<dbReference type="Pfam" id="PF18036">
    <property type="entry name" value="Ubiquitin_4"/>
    <property type="match status" value="1"/>
</dbReference>
<dbReference type="Proteomes" id="UP000541444">
    <property type="component" value="Unassembled WGS sequence"/>
</dbReference>
<dbReference type="GO" id="GO:0000398">
    <property type="term" value="P:mRNA splicing, via spliceosome"/>
    <property type="evidence" value="ECO:0007669"/>
    <property type="project" value="InterPro"/>
</dbReference>
<feature type="domain" description="SNRNP25 ubiquitin-like" evidence="1">
    <location>
        <begin position="50"/>
        <end position="134"/>
    </location>
</feature>
<dbReference type="PANTHER" id="PTHR14942">
    <property type="entry name" value="U11/U12 SMALL NUCLEAR RIBONUCLEOPROTEIN 25 KDA PROTEIN"/>
    <property type="match status" value="1"/>
</dbReference>
<accession>A0A7J7MTF4</accession>
<dbReference type="InterPro" id="IPR040610">
    <property type="entry name" value="SNRNP25_ubiquitin"/>
</dbReference>
<organism evidence="2 3">
    <name type="scientific">Kingdonia uniflora</name>
    <dbReference type="NCBI Taxonomy" id="39325"/>
    <lineage>
        <taxon>Eukaryota</taxon>
        <taxon>Viridiplantae</taxon>
        <taxon>Streptophyta</taxon>
        <taxon>Embryophyta</taxon>
        <taxon>Tracheophyta</taxon>
        <taxon>Spermatophyta</taxon>
        <taxon>Magnoliopsida</taxon>
        <taxon>Ranunculales</taxon>
        <taxon>Circaeasteraceae</taxon>
        <taxon>Kingdonia</taxon>
    </lineage>
</organism>
<protein>
    <recommendedName>
        <fullName evidence="1">SNRNP25 ubiquitin-like domain-containing protein</fullName>
    </recommendedName>
</protein>
<evidence type="ECO:0000313" key="3">
    <source>
        <dbReference type="Proteomes" id="UP000541444"/>
    </source>
</evidence>
<evidence type="ECO:0000313" key="2">
    <source>
        <dbReference type="EMBL" id="KAF6158209.1"/>
    </source>
</evidence>
<sequence>MLMCEEDDESPGRSFYVESRRHSCSLPFPPFGDSLSRLSLYQKLPPLLFNISVLKLDGSSFNVQIEGTATVAELKQAVEDVFIHSPKEGEGKISWSHVWGHFCLCYEGLKLINDKAYIRNFGINDGDELHFIRNLSMDYNLMKRQSKKGRTSFTPHRMSLTGSHVLYEEKEEDASDLAYVYGDGQEEMDARYNYYDEEYKQVLGEDITGHSQFKLAPFLRGWFSHPKLWHAGKKRSEGKISRKFSVQSLKMGPKMTSTRV</sequence>
<dbReference type="EMBL" id="JACGCM010001237">
    <property type="protein sequence ID" value="KAF6158209.1"/>
    <property type="molecule type" value="Genomic_DNA"/>
</dbReference>
<dbReference type="CDD" id="cd17058">
    <property type="entry name" value="Ubl_SNRNP25"/>
    <property type="match status" value="1"/>
</dbReference>
<dbReference type="SUPFAM" id="SSF54236">
    <property type="entry name" value="Ubiquitin-like"/>
    <property type="match status" value="1"/>
</dbReference>
<proteinExistence type="predicted"/>
<gene>
    <name evidence="2" type="ORF">GIB67_015003</name>
</gene>
<name>A0A7J7MTF4_9MAGN</name>
<dbReference type="InterPro" id="IPR039690">
    <property type="entry name" value="SNRNP25"/>
</dbReference>
<dbReference type="PANTHER" id="PTHR14942:SF9">
    <property type="entry name" value="OS02G0188500 PROTEIN"/>
    <property type="match status" value="1"/>
</dbReference>
<dbReference type="AlphaFoldDB" id="A0A7J7MTF4"/>
<comment type="caution">
    <text evidence="2">The sequence shown here is derived from an EMBL/GenBank/DDBJ whole genome shotgun (WGS) entry which is preliminary data.</text>
</comment>
<reference evidence="2 3" key="1">
    <citation type="journal article" date="2020" name="IScience">
        <title>Genome Sequencing of the Endangered Kingdonia uniflora (Circaeasteraceae, Ranunculales) Reveals Potential Mechanisms of Evolutionary Specialization.</title>
        <authorList>
            <person name="Sun Y."/>
            <person name="Deng T."/>
            <person name="Zhang A."/>
            <person name="Moore M.J."/>
            <person name="Landis J.B."/>
            <person name="Lin N."/>
            <person name="Zhang H."/>
            <person name="Zhang X."/>
            <person name="Huang J."/>
            <person name="Zhang X."/>
            <person name="Sun H."/>
            <person name="Wang H."/>
        </authorList>
    </citation>
    <scope>NUCLEOTIDE SEQUENCE [LARGE SCALE GENOMIC DNA]</scope>
    <source>
        <strain evidence="2">TB1705</strain>
        <tissue evidence="2">Leaf</tissue>
    </source>
</reference>
<dbReference type="Gene3D" id="3.10.20.90">
    <property type="entry name" value="Phosphatidylinositol 3-kinase Catalytic Subunit, Chain A, domain 1"/>
    <property type="match status" value="1"/>
</dbReference>
<keyword evidence="3" id="KW-1185">Reference proteome</keyword>
<dbReference type="OrthoDB" id="72819at2759"/>
<dbReference type="InterPro" id="IPR029071">
    <property type="entry name" value="Ubiquitin-like_domsf"/>
</dbReference>
<evidence type="ECO:0000259" key="1">
    <source>
        <dbReference type="Pfam" id="PF18036"/>
    </source>
</evidence>